<dbReference type="SUPFAM" id="SSF53623">
    <property type="entry name" value="MurD-like peptide ligases, catalytic domain"/>
    <property type="match status" value="1"/>
</dbReference>
<comment type="catalytic activity">
    <reaction evidence="9">
        <text>(6S)-5,6,7,8-tetrahydrofolyl-(gamma-L-Glu)(n) + L-glutamate + ATP = (6S)-5,6,7,8-tetrahydrofolyl-(gamma-L-Glu)(n+1) + ADP + phosphate + H(+)</text>
        <dbReference type="Rhea" id="RHEA:10580"/>
        <dbReference type="Rhea" id="RHEA-COMP:14738"/>
        <dbReference type="Rhea" id="RHEA-COMP:14740"/>
        <dbReference type="ChEBI" id="CHEBI:15378"/>
        <dbReference type="ChEBI" id="CHEBI:29985"/>
        <dbReference type="ChEBI" id="CHEBI:30616"/>
        <dbReference type="ChEBI" id="CHEBI:43474"/>
        <dbReference type="ChEBI" id="CHEBI:141005"/>
        <dbReference type="ChEBI" id="CHEBI:456216"/>
        <dbReference type="EC" id="6.3.2.17"/>
    </reaction>
</comment>
<evidence type="ECO:0000256" key="3">
    <source>
        <dbReference type="ARBA" id="ARBA00022598"/>
    </source>
</evidence>
<evidence type="ECO:0000256" key="4">
    <source>
        <dbReference type="ARBA" id="ARBA00022723"/>
    </source>
</evidence>
<dbReference type="GO" id="GO:0046872">
    <property type="term" value="F:metal ion binding"/>
    <property type="evidence" value="ECO:0007669"/>
    <property type="project" value="UniProtKB-KW"/>
</dbReference>
<dbReference type="InterPro" id="IPR004101">
    <property type="entry name" value="Mur_ligase_C"/>
</dbReference>
<evidence type="ECO:0000256" key="6">
    <source>
        <dbReference type="ARBA" id="ARBA00022840"/>
    </source>
</evidence>
<dbReference type="EMBL" id="JACHFN010000019">
    <property type="protein sequence ID" value="MBB5236004.1"/>
    <property type="molecule type" value="Genomic_DNA"/>
</dbReference>
<dbReference type="PANTHER" id="PTHR11136:SF0">
    <property type="entry name" value="DIHYDROFOLATE SYNTHETASE-RELATED"/>
    <property type="match status" value="1"/>
</dbReference>
<evidence type="ECO:0000259" key="12">
    <source>
        <dbReference type="Pfam" id="PF08245"/>
    </source>
</evidence>
<dbReference type="InterPro" id="IPR036565">
    <property type="entry name" value="Mur-like_cat_sf"/>
</dbReference>
<dbReference type="NCBIfam" id="TIGR01499">
    <property type="entry name" value="folC"/>
    <property type="match status" value="1"/>
</dbReference>
<evidence type="ECO:0000259" key="11">
    <source>
        <dbReference type="Pfam" id="PF02875"/>
    </source>
</evidence>
<dbReference type="AlphaFoldDB" id="A0A7W8GI00"/>
<feature type="domain" description="Mur ligase central" evidence="12">
    <location>
        <begin position="41"/>
        <end position="256"/>
    </location>
</feature>
<keyword evidence="3 10" id="KW-0436">Ligase</keyword>
<sequence>MTDLDWLFARQRFGVHPGLTRVAALLGRLGEPQTAFRTVLVGGTNGKGSTAATLAGILTAGGERSGLFTSPHLTRFAERFVVAGQEVPEETVLEALGRLRPHAEAVEASFFEIVTALGCLLFAGSGVTTAVMEVGLGGRLDATNVLDPALSVITGVALDHTEVLGGTLEAIAGEKAGILRAGRPAVTGVSASVLPRLDAQGADLWALGRELTLEAQSLGWEGWEVQLALPHTRLHFCTPLLGEHGARNAALAAAAAWRLGVGEQAIQAGAAGVRWPGRLEVLPWRGGRVLLDGAHNPDGARALAAALRGLGVERLPVVFGAAGDKDVAGVAAALREVASEVILTRAVLSPRAADPADLAAHFQGLPLRLSASPAEALALLPPGLAAVCGSLYLIGEVRPRLLGEGGEARERWQ</sequence>
<dbReference type="InterPro" id="IPR013221">
    <property type="entry name" value="Mur_ligase_cen"/>
</dbReference>
<dbReference type="GO" id="GO:0005737">
    <property type="term" value="C:cytoplasm"/>
    <property type="evidence" value="ECO:0007669"/>
    <property type="project" value="TreeGrafter"/>
</dbReference>
<dbReference type="EC" id="6.3.2.17" evidence="2"/>
<dbReference type="Pfam" id="PF02875">
    <property type="entry name" value="Mur_ligase_C"/>
    <property type="match status" value="1"/>
</dbReference>
<dbReference type="InterPro" id="IPR001645">
    <property type="entry name" value="Folylpolyglutamate_synth"/>
</dbReference>
<name>A0A7W8GI00_9DEIO</name>
<protein>
    <recommendedName>
        <fullName evidence="2">tetrahydrofolate synthase</fullName>
        <ecNumber evidence="2">6.3.2.17</ecNumber>
    </recommendedName>
    <alternativeName>
        <fullName evidence="8">Tetrahydrofolylpolyglutamate synthase</fullName>
    </alternativeName>
</protein>
<proteinExistence type="inferred from homology"/>
<keyword evidence="14" id="KW-1185">Reference proteome</keyword>
<dbReference type="InterPro" id="IPR036615">
    <property type="entry name" value="Mur_ligase_C_dom_sf"/>
</dbReference>
<evidence type="ECO:0000256" key="1">
    <source>
        <dbReference type="ARBA" id="ARBA00008276"/>
    </source>
</evidence>
<dbReference type="Proteomes" id="UP000525389">
    <property type="component" value="Unassembled WGS sequence"/>
</dbReference>
<dbReference type="InterPro" id="IPR018109">
    <property type="entry name" value="Folylpolyglutamate_synth_CS"/>
</dbReference>
<evidence type="ECO:0000256" key="8">
    <source>
        <dbReference type="ARBA" id="ARBA00030592"/>
    </source>
</evidence>
<keyword evidence="7" id="KW-0460">Magnesium</keyword>
<organism evidence="13 14">
    <name type="scientific">Deinococcus budaensis</name>
    <dbReference type="NCBI Taxonomy" id="1665626"/>
    <lineage>
        <taxon>Bacteria</taxon>
        <taxon>Thermotogati</taxon>
        <taxon>Deinococcota</taxon>
        <taxon>Deinococci</taxon>
        <taxon>Deinococcales</taxon>
        <taxon>Deinococcaceae</taxon>
        <taxon>Deinococcus</taxon>
    </lineage>
</organism>
<feature type="domain" description="Mur ligase C-terminal" evidence="11">
    <location>
        <begin position="277"/>
        <end position="378"/>
    </location>
</feature>
<gene>
    <name evidence="13" type="ORF">HNQ09_003469</name>
</gene>
<evidence type="ECO:0000313" key="14">
    <source>
        <dbReference type="Proteomes" id="UP000525389"/>
    </source>
</evidence>
<comment type="caution">
    <text evidence="13">The sequence shown here is derived from an EMBL/GenBank/DDBJ whole genome shotgun (WGS) entry which is preliminary data.</text>
</comment>
<dbReference type="PANTHER" id="PTHR11136">
    <property type="entry name" value="FOLYLPOLYGLUTAMATE SYNTHASE-RELATED"/>
    <property type="match status" value="1"/>
</dbReference>
<dbReference type="RefSeq" id="WP_184031631.1">
    <property type="nucleotide sequence ID" value="NZ_JACHFN010000019.1"/>
</dbReference>
<reference evidence="13 14" key="1">
    <citation type="submission" date="2020-08" db="EMBL/GenBank/DDBJ databases">
        <title>Genomic Encyclopedia of Type Strains, Phase IV (KMG-IV): sequencing the most valuable type-strain genomes for metagenomic binning, comparative biology and taxonomic classification.</title>
        <authorList>
            <person name="Goeker M."/>
        </authorList>
    </citation>
    <scope>NUCLEOTIDE SEQUENCE [LARGE SCALE GENOMIC DNA]</scope>
    <source>
        <strain evidence="13 14">DSM 101791</strain>
    </source>
</reference>
<keyword evidence="6 10" id="KW-0067">ATP-binding</keyword>
<evidence type="ECO:0000256" key="10">
    <source>
        <dbReference type="PIRNR" id="PIRNR001563"/>
    </source>
</evidence>
<dbReference type="GO" id="GO:0005524">
    <property type="term" value="F:ATP binding"/>
    <property type="evidence" value="ECO:0007669"/>
    <property type="project" value="UniProtKB-KW"/>
</dbReference>
<evidence type="ECO:0000256" key="9">
    <source>
        <dbReference type="ARBA" id="ARBA00047493"/>
    </source>
</evidence>
<comment type="similarity">
    <text evidence="1 10">Belongs to the folylpolyglutamate synthase family.</text>
</comment>
<dbReference type="PIRSF" id="PIRSF001563">
    <property type="entry name" value="Folylpolyglu_synth"/>
    <property type="match status" value="1"/>
</dbReference>
<keyword evidence="4" id="KW-0479">Metal-binding</keyword>
<evidence type="ECO:0000313" key="13">
    <source>
        <dbReference type="EMBL" id="MBB5236004.1"/>
    </source>
</evidence>
<keyword evidence="5 10" id="KW-0547">Nucleotide-binding</keyword>
<evidence type="ECO:0000256" key="2">
    <source>
        <dbReference type="ARBA" id="ARBA00013025"/>
    </source>
</evidence>
<dbReference type="GO" id="GO:0008841">
    <property type="term" value="F:dihydrofolate synthase activity"/>
    <property type="evidence" value="ECO:0007669"/>
    <property type="project" value="TreeGrafter"/>
</dbReference>
<dbReference type="PROSITE" id="PS01012">
    <property type="entry name" value="FOLYLPOLYGLU_SYNT_2"/>
    <property type="match status" value="1"/>
</dbReference>
<evidence type="ECO:0000256" key="5">
    <source>
        <dbReference type="ARBA" id="ARBA00022741"/>
    </source>
</evidence>
<dbReference type="SUPFAM" id="SSF53244">
    <property type="entry name" value="MurD-like peptide ligases, peptide-binding domain"/>
    <property type="match status" value="1"/>
</dbReference>
<dbReference type="PROSITE" id="PS01011">
    <property type="entry name" value="FOLYLPOLYGLU_SYNT_1"/>
    <property type="match status" value="1"/>
</dbReference>
<dbReference type="Pfam" id="PF08245">
    <property type="entry name" value="Mur_ligase_M"/>
    <property type="match status" value="1"/>
</dbReference>
<dbReference type="Gene3D" id="3.40.1190.10">
    <property type="entry name" value="Mur-like, catalytic domain"/>
    <property type="match status" value="1"/>
</dbReference>
<evidence type="ECO:0000256" key="7">
    <source>
        <dbReference type="ARBA" id="ARBA00022842"/>
    </source>
</evidence>
<dbReference type="Gene3D" id="3.90.190.20">
    <property type="entry name" value="Mur ligase, C-terminal domain"/>
    <property type="match status" value="1"/>
</dbReference>
<dbReference type="GO" id="GO:0004326">
    <property type="term" value="F:tetrahydrofolylpolyglutamate synthase activity"/>
    <property type="evidence" value="ECO:0007669"/>
    <property type="project" value="UniProtKB-EC"/>
</dbReference>
<accession>A0A7W8GI00</accession>